<dbReference type="SMART" id="SM00156">
    <property type="entry name" value="PP2Ac"/>
    <property type="match status" value="1"/>
</dbReference>
<dbReference type="Pfam" id="PF00149">
    <property type="entry name" value="Metallophos"/>
    <property type="match status" value="1"/>
</dbReference>
<name>A0ABY9DGU4_VITVI</name>
<dbReference type="PRINTS" id="PR00114">
    <property type="entry name" value="STPHPHTASE"/>
</dbReference>
<dbReference type="InterPro" id="IPR006186">
    <property type="entry name" value="Ser/Thr-sp_prot-phosphatase"/>
</dbReference>
<protein>
    <recommendedName>
        <fullName evidence="2">Serine/threonine specific protein phosphatases domain-containing protein</fullName>
    </recommendedName>
</protein>
<dbReference type="EMBL" id="CP126662">
    <property type="protein sequence ID" value="WKA05820.1"/>
    <property type="molecule type" value="Genomic_DNA"/>
</dbReference>
<dbReference type="Proteomes" id="UP001227230">
    <property type="component" value="Chromosome 15"/>
</dbReference>
<evidence type="ECO:0000313" key="3">
    <source>
        <dbReference type="EMBL" id="WKA05820.1"/>
    </source>
</evidence>
<dbReference type="InterPro" id="IPR029052">
    <property type="entry name" value="Metallo-depent_PP-like"/>
</dbReference>
<keyword evidence="4" id="KW-1185">Reference proteome</keyword>
<reference evidence="3 4" key="1">
    <citation type="journal article" date="2023" name="Hortic Res">
        <title>The complete reference genome for grapevine (Vitis vinifera L.) genetics and breeding.</title>
        <authorList>
            <person name="Shi X."/>
            <person name="Cao S."/>
            <person name="Wang X."/>
            <person name="Huang S."/>
            <person name="Wang Y."/>
            <person name="Liu Z."/>
            <person name="Liu W."/>
            <person name="Leng X."/>
            <person name="Peng Y."/>
            <person name="Wang N."/>
            <person name="Wang Y."/>
            <person name="Ma Z."/>
            <person name="Xu X."/>
            <person name="Zhang F."/>
            <person name="Xue H."/>
            <person name="Zhong H."/>
            <person name="Wang Y."/>
            <person name="Zhang K."/>
            <person name="Velt A."/>
            <person name="Avia K."/>
            <person name="Holtgrawe D."/>
            <person name="Grimplet J."/>
            <person name="Matus J.T."/>
            <person name="Ware D."/>
            <person name="Wu X."/>
            <person name="Wang H."/>
            <person name="Liu C."/>
            <person name="Fang Y."/>
            <person name="Rustenholz C."/>
            <person name="Cheng Z."/>
            <person name="Xiao H."/>
            <person name="Zhou Y."/>
        </authorList>
    </citation>
    <scope>NUCLEOTIDE SEQUENCE [LARGE SCALE GENOMIC DNA]</scope>
    <source>
        <strain evidence="4">cv. Pinot noir / PN40024</strain>
        <tissue evidence="3">Leaf</tissue>
    </source>
</reference>
<keyword evidence="1" id="KW-0472">Membrane</keyword>
<evidence type="ECO:0000256" key="1">
    <source>
        <dbReference type="SAM" id="Phobius"/>
    </source>
</evidence>
<keyword evidence="1" id="KW-1133">Transmembrane helix</keyword>
<gene>
    <name evidence="3" type="ORF">VitviT2T_023759</name>
</gene>
<dbReference type="InterPro" id="IPR050341">
    <property type="entry name" value="PP1_catalytic_subunit"/>
</dbReference>
<keyword evidence="1" id="KW-0812">Transmembrane</keyword>
<proteinExistence type="predicted"/>
<feature type="transmembrane region" description="Helical" evidence="1">
    <location>
        <begin position="44"/>
        <end position="68"/>
    </location>
</feature>
<sequence>MNCTATIGTASGDTLLLLVKHAELIINKVTEFAASLFFLRFKSFWCHFSFSFCLFSFLCHLKLIKIMLLEVKNLFSHYTYLLLWKPSYYTDCFNCLLVAALIDKILCMHGGLSPELTNLDQIRKFSRPTDVPDSSLLCDLLWPRPGRDSKGWRMNDRGVSRTFGPDKVSGSLKKHDMDLICHLHQVVGDGDEFFADKHLVTIFSHLSQLLNFYYCHFLYL</sequence>
<evidence type="ECO:0000259" key="2">
    <source>
        <dbReference type="SMART" id="SM00156"/>
    </source>
</evidence>
<dbReference type="PANTHER" id="PTHR11668:SF490">
    <property type="entry name" value="SERINE_THREONINE-PROTEIN PHOSPHATASE PP1 ISOZYME 4"/>
    <property type="match status" value="1"/>
</dbReference>
<dbReference type="InterPro" id="IPR004843">
    <property type="entry name" value="Calcineurin-like_PHP"/>
</dbReference>
<dbReference type="PANTHER" id="PTHR11668">
    <property type="entry name" value="SERINE/THREONINE PROTEIN PHOSPHATASE"/>
    <property type="match status" value="1"/>
</dbReference>
<accession>A0ABY9DGU4</accession>
<evidence type="ECO:0000313" key="4">
    <source>
        <dbReference type="Proteomes" id="UP001227230"/>
    </source>
</evidence>
<dbReference type="SUPFAM" id="SSF56300">
    <property type="entry name" value="Metallo-dependent phosphatases"/>
    <property type="match status" value="1"/>
</dbReference>
<organism evidence="3 4">
    <name type="scientific">Vitis vinifera</name>
    <name type="common">Grape</name>
    <dbReference type="NCBI Taxonomy" id="29760"/>
    <lineage>
        <taxon>Eukaryota</taxon>
        <taxon>Viridiplantae</taxon>
        <taxon>Streptophyta</taxon>
        <taxon>Embryophyta</taxon>
        <taxon>Tracheophyta</taxon>
        <taxon>Spermatophyta</taxon>
        <taxon>Magnoliopsida</taxon>
        <taxon>eudicotyledons</taxon>
        <taxon>Gunneridae</taxon>
        <taxon>Pentapetalae</taxon>
        <taxon>rosids</taxon>
        <taxon>Vitales</taxon>
        <taxon>Vitaceae</taxon>
        <taxon>Viteae</taxon>
        <taxon>Vitis</taxon>
    </lineage>
</organism>
<dbReference type="Gene3D" id="3.60.21.10">
    <property type="match status" value="1"/>
</dbReference>
<feature type="domain" description="Serine/threonine specific protein phosphatases" evidence="2">
    <location>
        <begin position="10"/>
        <end position="220"/>
    </location>
</feature>